<dbReference type="RefSeq" id="WP_201374168.1">
    <property type="nucleotide sequence ID" value="NZ_BNJG01000002.1"/>
</dbReference>
<keyword evidence="2" id="KW-0378">Hydrolase</keyword>
<dbReference type="PANTHER" id="PTHR15394:SF3">
    <property type="entry name" value="SERINE HYDROLASE RBBP9"/>
    <property type="match status" value="1"/>
</dbReference>
<dbReference type="Pfam" id="PF12697">
    <property type="entry name" value="Abhydrolase_6"/>
    <property type="match status" value="1"/>
</dbReference>
<accession>A0ABQ3UYX2</accession>
<name>A0ABQ3UYX2_9CHLR</name>
<dbReference type="EMBL" id="BNJG01000002">
    <property type="protein sequence ID" value="GHO57878.1"/>
    <property type="molecule type" value="Genomic_DNA"/>
</dbReference>
<reference evidence="2 3" key="1">
    <citation type="journal article" date="2021" name="Int. J. Syst. Evol. Microbiol.">
        <title>Reticulibacter mediterranei gen. nov., sp. nov., within the new family Reticulibacteraceae fam. nov., and Ktedonospora formicarum gen. nov., sp. nov., Ktedonobacter robiniae sp. nov., Dictyobacter formicarum sp. nov. and Dictyobacter arantiisoli sp. nov., belonging to the class Ktedonobacteria.</title>
        <authorList>
            <person name="Yabe S."/>
            <person name="Zheng Y."/>
            <person name="Wang C.M."/>
            <person name="Sakai Y."/>
            <person name="Abe K."/>
            <person name="Yokota A."/>
            <person name="Donadio S."/>
            <person name="Cavaletti L."/>
            <person name="Monciardini P."/>
        </authorList>
    </citation>
    <scope>NUCLEOTIDE SEQUENCE [LARGE SCALE GENOMIC DNA]</scope>
    <source>
        <strain evidence="2 3">SOSP1-30</strain>
    </source>
</reference>
<dbReference type="Gene3D" id="3.40.50.1820">
    <property type="entry name" value="alpha/beta hydrolase"/>
    <property type="match status" value="1"/>
</dbReference>
<dbReference type="Proteomes" id="UP000654345">
    <property type="component" value="Unassembled WGS sequence"/>
</dbReference>
<organism evidence="2 3">
    <name type="scientific">Ktedonobacter robiniae</name>
    <dbReference type="NCBI Taxonomy" id="2778365"/>
    <lineage>
        <taxon>Bacteria</taxon>
        <taxon>Bacillati</taxon>
        <taxon>Chloroflexota</taxon>
        <taxon>Ktedonobacteria</taxon>
        <taxon>Ktedonobacterales</taxon>
        <taxon>Ktedonobacteraceae</taxon>
        <taxon>Ktedonobacter</taxon>
    </lineage>
</organism>
<gene>
    <name evidence="2" type="ORF">KSB_63530</name>
</gene>
<keyword evidence="3" id="KW-1185">Reference proteome</keyword>
<evidence type="ECO:0000259" key="1">
    <source>
        <dbReference type="Pfam" id="PF12697"/>
    </source>
</evidence>
<evidence type="ECO:0000313" key="3">
    <source>
        <dbReference type="Proteomes" id="UP000654345"/>
    </source>
</evidence>
<dbReference type="GO" id="GO:0016787">
    <property type="term" value="F:hydrolase activity"/>
    <property type="evidence" value="ECO:0007669"/>
    <property type="project" value="UniProtKB-KW"/>
</dbReference>
<sequence length="188" mass="21495">MRKQILFIQGAGNQHKPLGSGKLVASLRQQLGSDYQVLAPDMPDPNHPRYLAWRDQIEQELGKLDADALLIGHSLGGSMLLKYLAEGTYQKPIAGLFLVAVPYWGKQDWELEYAVLDDFASRLPPIRQLFLYHSRSDEEVPFSSLRRYQEKLPQATVRVFDGKEHSFTEGLPLLAQDIKRSYRQARAW</sequence>
<dbReference type="InterPro" id="IPR029058">
    <property type="entry name" value="AB_hydrolase_fold"/>
</dbReference>
<protein>
    <submittedName>
        <fullName evidence="2">Alpha/beta hydrolase</fullName>
    </submittedName>
</protein>
<comment type="caution">
    <text evidence="2">The sequence shown here is derived from an EMBL/GenBank/DDBJ whole genome shotgun (WGS) entry which is preliminary data.</text>
</comment>
<dbReference type="SUPFAM" id="SSF53474">
    <property type="entry name" value="alpha/beta-Hydrolases"/>
    <property type="match status" value="1"/>
</dbReference>
<dbReference type="InterPro" id="IPR000073">
    <property type="entry name" value="AB_hydrolase_1"/>
</dbReference>
<evidence type="ECO:0000313" key="2">
    <source>
        <dbReference type="EMBL" id="GHO57878.1"/>
    </source>
</evidence>
<proteinExistence type="predicted"/>
<feature type="domain" description="AB hydrolase-1" evidence="1">
    <location>
        <begin position="23"/>
        <end position="158"/>
    </location>
</feature>
<dbReference type="PANTHER" id="PTHR15394">
    <property type="entry name" value="SERINE HYDROLASE RBBP9"/>
    <property type="match status" value="1"/>
</dbReference>
<dbReference type="InterPro" id="IPR010662">
    <property type="entry name" value="RBBP9/YdeN"/>
</dbReference>